<evidence type="ECO:0000256" key="7">
    <source>
        <dbReference type="SAM" id="Phobius"/>
    </source>
</evidence>
<reference evidence="10 11" key="1">
    <citation type="journal article" date="2020" name="Microorganisms">
        <title>Osmotic Adaptation and Compatible Solute Biosynthesis of Phototrophic Bacteria as Revealed from Genome Analyses.</title>
        <authorList>
            <person name="Imhoff J.F."/>
            <person name="Rahn T."/>
            <person name="Kunzel S."/>
            <person name="Keller A."/>
            <person name="Neulinger S.C."/>
        </authorList>
    </citation>
    <scope>NUCLEOTIDE SEQUENCE [LARGE SCALE GENOMIC DNA]</scope>
    <source>
        <strain evidence="10 11">DSM 15382</strain>
    </source>
</reference>
<dbReference type="RefSeq" id="WP_133220486.1">
    <property type="nucleotide sequence ID" value="NZ_NRSG01000469.1"/>
</dbReference>
<comment type="subcellular location">
    <subcellularLocation>
        <location evidence="1">Cell membrane</location>
        <topology evidence="1">Multi-pass membrane protein</topology>
    </subcellularLocation>
</comment>
<dbReference type="InterPro" id="IPR051447">
    <property type="entry name" value="Lipoprotein-release_system"/>
</dbReference>
<feature type="transmembrane region" description="Helical" evidence="7">
    <location>
        <begin position="286"/>
        <end position="306"/>
    </location>
</feature>
<feature type="transmembrane region" description="Helical" evidence="7">
    <location>
        <begin position="24"/>
        <end position="47"/>
    </location>
</feature>
<dbReference type="PANTHER" id="PTHR30489">
    <property type="entry name" value="LIPOPROTEIN-RELEASING SYSTEM TRANSMEMBRANE PROTEIN LOLE"/>
    <property type="match status" value="1"/>
</dbReference>
<comment type="caution">
    <text evidence="10">The sequence shown here is derived from an EMBL/GenBank/DDBJ whole genome shotgun (WGS) entry which is preliminary data.</text>
</comment>
<dbReference type="InterPro" id="IPR025857">
    <property type="entry name" value="MacB_PCD"/>
</dbReference>
<keyword evidence="5 7" id="KW-1133">Transmembrane helix</keyword>
<dbReference type="PANTHER" id="PTHR30489:SF0">
    <property type="entry name" value="LIPOPROTEIN-RELEASING SYSTEM TRANSMEMBRANE PROTEIN LOLE"/>
    <property type="match status" value="1"/>
</dbReference>
<accession>A0ABS1D8G4</accession>
<evidence type="ECO:0000256" key="1">
    <source>
        <dbReference type="ARBA" id="ARBA00004651"/>
    </source>
</evidence>
<gene>
    <name evidence="10" type="ORF">CKO45_28670</name>
</gene>
<feature type="transmembrane region" description="Helical" evidence="7">
    <location>
        <begin position="327"/>
        <end position="354"/>
    </location>
</feature>
<dbReference type="Pfam" id="PF02687">
    <property type="entry name" value="FtsX"/>
    <property type="match status" value="1"/>
</dbReference>
<dbReference type="Proteomes" id="UP000697995">
    <property type="component" value="Unassembled WGS sequence"/>
</dbReference>
<comment type="similarity">
    <text evidence="2">Belongs to the ABC-4 integral membrane protein family. LolC/E subfamily.</text>
</comment>
<dbReference type="Pfam" id="PF12704">
    <property type="entry name" value="MacB_PCD"/>
    <property type="match status" value="1"/>
</dbReference>
<dbReference type="InterPro" id="IPR003838">
    <property type="entry name" value="ABC3_permease_C"/>
</dbReference>
<evidence type="ECO:0000256" key="2">
    <source>
        <dbReference type="ARBA" id="ARBA00005236"/>
    </source>
</evidence>
<keyword evidence="11" id="KW-1185">Reference proteome</keyword>
<feature type="transmembrane region" description="Helical" evidence="7">
    <location>
        <begin position="366"/>
        <end position="392"/>
    </location>
</feature>
<evidence type="ECO:0000259" key="9">
    <source>
        <dbReference type="Pfam" id="PF12704"/>
    </source>
</evidence>
<keyword evidence="6 7" id="KW-0472">Membrane</keyword>
<keyword evidence="3" id="KW-1003">Cell membrane</keyword>
<feature type="domain" description="MacB-like periplasmic core" evidence="9">
    <location>
        <begin position="25"/>
        <end position="254"/>
    </location>
</feature>
<evidence type="ECO:0000256" key="5">
    <source>
        <dbReference type="ARBA" id="ARBA00022989"/>
    </source>
</evidence>
<dbReference type="EMBL" id="NRSG01000469">
    <property type="protein sequence ID" value="MBK1662164.1"/>
    <property type="molecule type" value="Genomic_DNA"/>
</dbReference>
<proteinExistence type="inferred from homology"/>
<evidence type="ECO:0000256" key="6">
    <source>
        <dbReference type="ARBA" id="ARBA00023136"/>
    </source>
</evidence>
<evidence type="ECO:0000256" key="4">
    <source>
        <dbReference type="ARBA" id="ARBA00022692"/>
    </source>
</evidence>
<evidence type="ECO:0000259" key="8">
    <source>
        <dbReference type="Pfam" id="PF02687"/>
    </source>
</evidence>
<protein>
    <recommendedName>
        <fullName evidence="12">ABC transporter permease</fullName>
    </recommendedName>
</protein>
<sequence length="409" mass="42956">MTRFLPFEVIAALRFLREGRMQTGFILAGVTIGVGVIVFLSALLAGVQSNFIRRVLSSQPHIVLLPPEEVARPQRGGDAGVFEDAVVQRPAQRLRSIDQWQAILGQLRAMPEVATAAPVAAGAALAVRGEVGRSVTLEGIDPASWYEVVRLPDYVTAGTLRLTSTDVVIGIELARLVGVQPGDRIRLSAANGRDAVLTVTALFDVGNKAVNERNVYVALRTAQSLLNLEGGVTSLELTVRDVWDAEAVAQRIHRLTGVRADSWIATNAQFVTALNAQVTANTVIRIFVGLSVALGIASVLVVSVVQRSREIGILRAMGARRGQVLRVFLIQGGLLGLAGSVSGSAVGAGTILAWHSLARQADGTELFPLVVTGSLFAGAALLACLTGVLAALAPALSAARLDPVVAIRG</sequence>
<evidence type="ECO:0008006" key="12">
    <source>
        <dbReference type="Google" id="ProtNLM"/>
    </source>
</evidence>
<feature type="domain" description="ABC3 transporter permease C-terminal" evidence="8">
    <location>
        <begin position="286"/>
        <end position="403"/>
    </location>
</feature>
<name>A0ABS1D8G4_9PROT</name>
<evidence type="ECO:0000256" key="3">
    <source>
        <dbReference type="ARBA" id="ARBA00022475"/>
    </source>
</evidence>
<evidence type="ECO:0000313" key="10">
    <source>
        <dbReference type="EMBL" id="MBK1662164.1"/>
    </source>
</evidence>
<organism evidence="10 11">
    <name type="scientific">Paracraurococcus ruber</name>
    <dbReference type="NCBI Taxonomy" id="77675"/>
    <lineage>
        <taxon>Bacteria</taxon>
        <taxon>Pseudomonadati</taxon>
        <taxon>Pseudomonadota</taxon>
        <taxon>Alphaproteobacteria</taxon>
        <taxon>Acetobacterales</taxon>
        <taxon>Roseomonadaceae</taxon>
        <taxon>Paracraurococcus</taxon>
    </lineage>
</organism>
<evidence type="ECO:0000313" key="11">
    <source>
        <dbReference type="Proteomes" id="UP000697995"/>
    </source>
</evidence>
<keyword evidence="4 7" id="KW-0812">Transmembrane</keyword>